<dbReference type="InterPro" id="IPR020806">
    <property type="entry name" value="PKS_PP-bd"/>
</dbReference>
<dbReference type="InterPro" id="IPR036736">
    <property type="entry name" value="ACP-like_sf"/>
</dbReference>
<dbReference type="Pfam" id="PF00550">
    <property type="entry name" value="PP-binding"/>
    <property type="match status" value="1"/>
</dbReference>
<sequence>MTSQSEIADFIKRLIAKEIGKEVTTIDDAVAFNDLGLDSVNSIFLLGDVEEHYKIDIDPLSLYNNPTVSSFTEHVYELINGRN</sequence>
<dbReference type="SMART" id="SM00823">
    <property type="entry name" value="PKS_PP"/>
    <property type="match status" value="1"/>
</dbReference>
<evidence type="ECO:0000259" key="3">
    <source>
        <dbReference type="PROSITE" id="PS50075"/>
    </source>
</evidence>
<gene>
    <name evidence="4" type="ORF">RT717_00265</name>
</gene>
<dbReference type="SMART" id="SM01294">
    <property type="entry name" value="PKS_PP_betabranch"/>
    <property type="match status" value="1"/>
</dbReference>
<dbReference type="InterPro" id="IPR009081">
    <property type="entry name" value="PP-bd_ACP"/>
</dbReference>
<dbReference type="EMBL" id="CP136051">
    <property type="protein sequence ID" value="WOK07053.1"/>
    <property type="molecule type" value="Genomic_DNA"/>
</dbReference>
<dbReference type="Proteomes" id="UP001302349">
    <property type="component" value="Chromosome"/>
</dbReference>
<dbReference type="RefSeq" id="WP_317489742.1">
    <property type="nucleotide sequence ID" value="NZ_CP136051.1"/>
</dbReference>
<protein>
    <submittedName>
        <fullName evidence="4">Acyl carrier protein</fullName>
    </submittedName>
</protein>
<name>A0ABZ0IPS9_9BACT</name>
<keyword evidence="2" id="KW-0597">Phosphoprotein</keyword>
<keyword evidence="1" id="KW-0596">Phosphopantetheine</keyword>
<proteinExistence type="predicted"/>
<dbReference type="SUPFAM" id="SSF47336">
    <property type="entry name" value="ACP-like"/>
    <property type="match status" value="1"/>
</dbReference>
<evidence type="ECO:0000256" key="2">
    <source>
        <dbReference type="ARBA" id="ARBA00022553"/>
    </source>
</evidence>
<evidence type="ECO:0000313" key="5">
    <source>
        <dbReference type="Proteomes" id="UP001302349"/>
    </source>
</evidence>
<organism evidence="4 5">
    <name type="scientific">Imperialibacter roseus</name>
    <dbReference type="NCBI Taxonomy" id="1324217"/>
    <lineage>
        <taxon>Bacteria</taxon>
        <taxon>Pseudomonadati</taxon>
        <taxon>Bacteroidota</taxon>
        <taxon>Cytophagia</taxon>
        <taxon>Cytophagales</taxon>
        <taxon>Flammeovirgaceae</taxon>
        <taxon>Imperialibacter</taxon>
    </lineage>
</organism>
<dbReference type="Gene3D" id="1.10.1200.10">
    <property type="entry name" value="ACP-like"/>
    <property type="match status" value="1"/>
</dbReference>
<accession>A0ABZ0IPS9</accession>
<dbReference type="PROSITE" id="PS50075">
    <property type="entry name" value="CARRIER"/>
    <property type="match status" value="1"/>
</dbReference>
<reference evidence="4 5" key="1">
    <citation type="journal article" date="2023" name="Microbiol. Resour. Announc.">
        <title>Complete Genome Sequence of Imperialibacter roseus strain P4T.</title>
        <authorList>
            <person name="Tizabi D.R."/>
            <person name="Bachvaroff T."/>
            <person name="Hill R.T."/>
        </authorList>
    </citation>
    <scope>NUCLEOTIDE SEQUENCE [LARGE SCALE GENOMIC DNA]</scope>
    <source>
        <strain evidence="4 5">P4T</strain>
    </source>
</reference>
<evidence type="ECO:0000256" key="1">
    <source>
        <dbReference type="ARBA" id="ARBA00022450"/>
    </source>
</evidence>
<feature type="domain" description="Carrier" evidence="3">
    <location>
        <begin position="5"/>
        <end position="79"/>
    </location>
</feature>
<keyword evidence="5" id="KW-1185">Reference proteome</keyword>
<evidence type="ECO:0000313" key="4">
    <source>
        <dbReference type="EMBL" id="WOK07053.1"/>
    </source>
</evidence>